<evidence type="ECO:0000256" key="2">
    <source>
        <dbReference type="ARBA" id="ARBA00005189"/>
    </source>
</evidence>
<evidence type="ECO:0000256" key="6">
    <source>
        <dbReference type="ARBA" id="ARBA00022824"/>
    </source>
</evidence>
<comment type="catalytic activity">
    <reaction evidence="12">
        <text>a CDP-1,2-diacyl-sn-glycerol + L-serine = a 1,2-diacyl-sn-glycero-3-phospho-L-serine + CMP + H(+)</text>
        <dbReference type="Rhea" id="RHEA:16913"/>
        <dbReference type="ChEBI" id="CHEBI:15378"/>
        <dbReference type="ChEBI" id="CHEBI:33384"/>
        <dbReference type="ChEBI" id="CHEBI:57262"/>
        <dbReference type="ChEBI" id="CHEBI:58332"/>
        <dbReference type="ChEBI" id="CHEBI:60377"/>
        <dbReference type="EC" id="2.7.8.8"/>
    </reaction>
</comment>
<feature type="transmembrane region" description="Helical" evidence="12">
    <location>
        <begin position="45"/>
        <end position="65"/>
    </location>
</feature>
<dbReference type="PANTHER" id="PTHR15362">
    <property type="entry name" value="PHOSPHATIDYLINOSITOL SYNTHASE"/>
    <property type="match status" value="1"/>
</dbReference>
<evidence type="ECO:0000256" key="12">
    <source>
        <dbReference type="RuleBase" id="RU368094"/>
    </source>
</evidence>
<protein>
    <recommendedName>
        <fullName evidence="12">CDP-diacylglycerol--serine O-phosphatidyltransferase</fullName>
        <ecNumber evidence="12">2.7.8.8</ecNumber>
    </recommendedName>
    <alternativeName>
        <fullName evidence="12">Phosphatidylserine synthase</fullName>
    </alternativeName>
</protein>
<proteinExistence type="inferred from homology"/>
<feature type="transmembrane region" description="Helical" evidence="12">
    <location>
        <begin position="242"/>
        <end position="264"/>
    </location>
</feature>
<evidence type="ECO:0000256" key="4">
    <source>
        <dbReference type="ARBA" id="ARBA00022679"/>
    </source>
</evidence>
<name>A0ABP1FZX1_9CHLO</name>
<keyword evidence="6 12" id="KW-0256">Endoplasmic reticulum</keyword>
<feature type="transmembrane region" description="Helical" evidence="12">
    <location>
        <begin position="119"/>
        <end position="140"/>
    </location>
</feature>
<dbReference type="EMBL" id="CAXHTA020000009">
    <property type="protein sequence ID" value="CAL5223738.1"/>
    <property type="molecule type" value="Genomic_DNA"/>
</dbReference>
<gene>
    <name evidence="14" type="primary">g6298</name>
    <name evidence="14" type="ORF">VP750_LOCUS5397</name>
</gene>
<evidence type="ECO:0000256" key="5">
    <source>
        <dbReference type="ARBA" id="ARBA00022692"/>
    </source>
</evidence>
<feature type="region of interest" description="Disordered" evidence="13">
    <location>
        <begin position="1"/>
        <end position="34"/>
    </location>
</feature>
<keyword evidence="3 12" id="KW-0444">Lipid biosynthesis</keyword>
<comment type="function">
    <text evidence="12">Catalyzes a base-exchange reaction in which the polar head group of phosphatidylethanolamine (PE) is replaced by L-serine.</text>
</comment>
<evidence type="ECO:0000256" key="10">
    <source>
        <dbReference type="ARBA" id="ARBA00023209"/>
    </source>
</evidence>
<evidence type="ECO:0000256" key="1">
    <source>
        <dbReference type="ARBA" id="ARBA00004477"/>
    </source>
</evidence>
<keyword evidence="11 12" id="KW-1208">Phospholipid metabolism</keyword>
<feature type="transmembrane region" description="Helical" evidence="12">
    <location>
        <begin position="410"/>
        <end position="430"/>
    </location>
</feature>
<feature type="transmembrane region" description="Helical" evidence="12">
    <location>
        <begin position="313"/>
        <end position="335"/>
    </location>
</feature>
<comment type="pathway">
    <text evidence="2">Lipid metabolism.</text>
</comment>
<evidence type="ECO:0000256" key="7">
    <source>
        <dbReference type="ARBA" id="ARBA00022989"/>
    </source>
</evidence>
<organism evidence="14 15">
    <name type="scientific">Coccomyxa viridis</name>
    <dbReference type="NCBI Taxonomy" id="1274662"/>
    <lineage>
        <taxon>Eukaryota</taxon>
        <taxon>Viridiplantae</taxon>
        <taxon>Chlorophyta</taxon>
        <taxon>core chlorophytes</taxon>
        <taxon>Trebouxiophyceae</taxon>
        <taxon>Trebouxiophyceae incertae sedis</taxon>
        <taxon>Coccomyxaceae</taxon>
        <taxon>Coccomyxa</taxon>
    </lineage>
</organism>
<keyword evidence="4 12" id="KW-0808">Transferase</keyword>
<evidence type="ECO:0000313" key="14">
    <source>
        <dbReference type="EMBL" id="CAL5223738.1"/>
    </source>
</evidence>
<dbReference type="Pfam" id="PF03034">
    <property type="entry name" value="PSS"/>
    <property type="match status" value="1"/>
</dbReference>
<feature type="transmembrane region" description="Helical" evidence="12">
    <location>
        <begin position="210"/>
        <end position="230"/>
    </location>
</feature>
<comment type="caution">
    <text evidence="14">The sequence shown here is derived from an EMBL/GenBank/DDBJ whole genome shotgun (WGS) entry which is preliminary data.</text>
</comment>
<evidence type="ECO:0000256" key="11">
    <source>
        <dbReference type="ARBA" id="ARBA00023264"/>
    </source>
</evidence>
<comment type="similarity">
    <text evidence="12">Belongs to the CDP-alcohol phosphatidyltransferase class-I family.</text>
</comment>
<dbReference type="PANTHER" id="PTHR15362:SF7">
    <property type="entry name" value="PHOSPHATIDYLSERINE SYNTHASE 2"/>
    <property type="match status" value="1"/>
</dbReference>
<evidence type="ECO:0000256" key="9">
    <source>
        <dbReference type="ARBA" id="ARBA00023136"/>
    </source>
</evidence>
<keyword evidence="15" id="KW-1185">Reference proteome</keyword>
<keyword evidence="10 12" id="KW-0594">Phospholipid biosynthesis</keyword>
<keyword evidence="5 12" id="KW-0812">Transmembrane</keyword>
<feature type="transmembrane region" description="Helical" evidence="12">
    <location>
        <begin position="85"/>
        <end position="107"/>
    </location>
</feature>
<comment type="pathway">
    <text evidence="12">Phospholipid metabolism; phosphatidylethanolamine biosynthesis; phosphatidylethanolamine from CDP-diacylglycerol: step 1/2.</text>
</comment>
<keyword evidence="7 12" id="KW-1133">Transmembrane helix</keyword>
<evidence type="ECO:0000313" key="15">
    <source>
        <dbReference type="Proteomes" id="UP001497392"/>
    </source>
</evidence>
<evidence type="ECO:0000256" key="13">
    <source>
        <dbReference type="SAM" id="MobiDB-lite"/>
    </source>
</evidence>
<keyword evidence="8 12" id="KW-0443">Lipid metabolism</keyword>
<dbReference type="EC" id="2.7.8.8" evidence="12"/>
<evidence type="ECO:0000256" key="3">
    <source>
        <dbReference type="ARBA" id="ARBA00022516"/>
    </source>
</evidence>
<evidence type="ECO:0000256" key="8">
    <source>
        <dbReference type="ARBA" id="ARBA00023098"/>
    </source>
</evidence>
<comment type="subcellular location">
    <subcellularLocation>
        <location evidence="1 12">Endoplasmic reticulum membrane</location>
        <topology evidence="1 12">Multi-pass membrane protein</topology>
    </subcellularLocation>
</comment>
<dbReference type="Proteomes" id="UP001497392">
    <property type="component" value="Unassembled WGS sequence"/>
</dbReference>
<reference evidence="14 15" key="1">
    <citation type="submission" date="2024-06" db="EMBL/GenBank/DDBJ databases">
        <authorList>
            <person name="Kraege A."/>
            <person name="Thomma B."/>
        </authorList>
    </citation>
    <scope>NUCLEOTIDE SEQUENCE [LARGE SCALE GENOMIC DNA]</scope>
</reference>
<dbReference type="InterPro" id="IPR004277">
    <property type="entry name" value="PSS"/>
</dbReference>
<feature type="compositionally biased region" description="Polar residues" evidence="13">
    <location>
        <begin position="18"/>
        <end position="31"/>
    </location>
</feature>
<sequence length="445" mass="50525">MALNDAQDPADSLETGPSRRTSASRQPSQDTIHPALEDIDPTTKFLYTPHTVTGLLLGVLLLIYYSRALDPPVKTVDPLQAHQAAYYNIKHGISAICIVFLGYSFLQGPSTCMVRPHPAVWRIIHGVVILYMLALVFLLFQNADDARLLLKHLYPELGVDLGERAYGADCRLYIEGQGVNWAVIKATLFDEFVVAHTVGWWAKALIIRDYALLWVLSIGFEFMELTFQHMLPNFNECWWDSWILDVAVCNFIGILTGMMTVRYFGSRNYDWSGLSEQKTVIGKAKRSVLQFSPHSWDDFDWRLTSSPLRCIQCLFPIVLILLMEVNAFFLKYVLWIPPLNPLNTYRLLLLAMLALPATKEYYTFIASEETDIFNKLGPFAWLATAVAVAETLVCIKFGRGMFPKPWPSSVLLAWGTAGLVFAVFMTVWAVRYHRVPRSEIKQKLT</sequence>
<keyword evidence="9 12" id="KW-0472">Membrane</keyword>
<accession>A0ABP1FZX1</accession>